<organism evidence="2 3">
    <name type="scientific">Liquorilactobacillus nagelii</name>
    <dbReference type="NCBI Taxonomy" id="82688"/>
    <lineage>
        <taxon>Bacteria</taxon>
        <taxon>Bacillati</taxon>
        <taxon>Bacillota</taxon>
        <taxon>Bacilli</taxon>
        <taxon>Lactobacillales</taxon>
        <taxon>Lactobacillaceae</taxon>
        <taxon>Liquorilactobacillus</taxon>
    </lineage>
</organism>
<protein>
    <submittedName>
        <fullName evidence="2">Uncharacterized protein</fullName>
    </submittedName>
</protein>
<sequence length="159" mass="18694">MHNNLFWGIFKRNSYLFFGNIKYRLIFVLLIQLILIESFLSPGSDWSFMTLLRGVTELSQISSFPFVWLFFIFSPFLIIGDSFQELVKKHYPLVSSVPLKIYLFIGFFLVSSIACTLPFLWLLLTLYKGVNLSYFFYLVITFIILTLFFSICTLFLKIP</sequence>
<keyword evidence="1" id="KW-1133">Transmembrane helix</keyword>
<evidence type="ECO:0000313" key="3">
    <source>
        <dbReference type="Proteomes" id="UP000324497"/>
    </source>
</evidence>
<dbReference type="AlphaFoldDB" id="A0A3S6QXW1"/>
<dbReference type="EMBL" id="CP018180">
    <property type="protein sequence ID" value="AUJ32914.1"/>
    <property type="molecule type" value="Genomic_DNA"/>
</dbReference>
<accession>A0A3S6QXW1</accession>
<name>A0A3S6QXW1_9LACO</name>
<evidence type="ECO:0000313" key="2">
    <source>
        <dbReference type="EMBL" id="AUJ32914.1"/>
    </source>
</evidence>
<gene>
    <name evidence="2" type="ORF">BSQ50_10410</name>
</gene>
<dbReference type="Proteomes" id="UP000324497">
    <property type="component" value="Chromosome"/>
</dbReference>
<feature type="transmembrane region" description="Helical" evidence="1">
    <location>
        <begin position="61"/>
        <end position="80"/>
    </location>
</feature>
<reference evidence="2 3" key="1">
    <citation type="submission" date="2016-11" db="EMBL/GenBank/DDBJ databases">
        <title>Interaction between Lactobacillus species and yeast in water kefir.</title>
        <authorList>
            <person name="Behr J."/>
            <person name="Xu D."/>
            <person name="Vogel R.F."/>
        </authorList>
    </citation>
    <scope>NUCLEOTIDE SEQUENCE [LARGE SCALE GENOMIC DNA]</scope>
    <source>
        <strain evidence="2 3">TMW 1.1827</strain>
    </source>
</reference>
<proteinExistence type="predicted"/>
<evidence type="ECO:0000256" key="1">
    <source>
        <dbReference type="SAM" id="Phobius"/>
    </source>
</evidence>
<dbReference type="KEGG" id="lng:BSQ50_10410"/>
<feature type="transmembrane region" description="Helical" evidence="1">
    <location>
        <begin position="21"/>
        <end position="41"/>
    </location>
</feature>
<keyword evidence="3" id="KW-1185">Reference proteome</keyword>
<keyword evidence="1" id="KW-0812">Transmembrane</keyword>
<feature type="transmembrane region" description="Helical" evidence="1">
    <location>
        <begin position="134"/>
        <end position="156"/>
    </location>
</feature>
<keyword evidence="1" id="KW-0472">Membrane</keyword>
<feature type="transmembrane region" description="Helical" evidence="1">
    <location>
        <begin position="101"/>
        <end position="122"/>
    </location>
</feature>